<protein>
    <submittedName>
        <fullName evidence="1">Uncharacterized protein</fullName>
    </submittedName>
</protein>
<reference evidence="1" key="1">
    <citation type="submission" date="2015-04" db="UniProtKB">
        <authorList>
            <consortium name="EnsemblPlants"/>
        </authorList>
    </citation>
    <scope>IDENTIFICATION</scope>
</reference>
<dbReference type="EnsemblPlants" id="OMERI05G08270.1">
    <property type="protein sequence ID" value="OMERI05G08270.1"/>
    <property type="gene ID" value="OMERI05G08270"/>
</dbReference>
<proteinExistence type="predicted"/>
<evidence type="ECO:0000313" key="2">
    <source>
        <dbReference type="Proteomes" id="UP000008021"/>
    </source>
</evidence>
<evidence type="ECO:0000313" key="1">
    <source>
        <dbReference type="EnsemblPlants" id="OMERI05G08270.1"/>
    </source>
</evidence>
<dbReference type="AlphaFoldDB" id="A0A0E0DP39"/>
<name>A0A0E0DP39_9ORYZ</name>
<dbReference type="Gramene" id="OMERI05G08270.1">
    <property type="protein sequence ID" value="OMERI05G08270.1"/>
    <property type="gene ID" value="OMERI05G08270"/>
</dbReference>
<accession>A0A0E0DP39</accession>
<reference evidence="1" key="2">
    <citation type="submission" date="2018-05" db="EMBL/GenBank/DDBJ databases">
        <title>OmerRS3 (Oryza meridionalis Reference Sequence Version 3).</title>
        <authorList>
            <person name="Zhang J."/>
            <person name="Kudrna D."/>
            <person name="Lee S."/>
            <person name="Talag J."/>
            <person name="Welchert J."/>
            <person name="Wing R.A."/>
        </authorList>
    </citation>
    <scope>NUCLEOTIDE SEQUENCE [LARGE SCALE GENOMIC DNA]</scope>
    <source>
        <strain evidence="1">cv. OR44</strain>
    </source>
</reference>
<sequence length="65" mass="7239">MADLMELEAWLSAPNILTLRPCKGKWLCRRAGTMLAPVPLALTEITSTLTALALRQRPIIVFDMD</sequence>
<dbReference type="Proteomes" id="UP000008021">
    <property type="component" value="Chromosome 5"/>
</dbReference>
<keyword evidence="2" id="KW-1185">Reference proteome</keyword>
<dbReference type="HOGENOM" id="CLU_2853577_0_0_1"/>
<organism evidence="1">
    <name type="scientific">Oryza meridionalis</name>
    <dbReference type="NCBI Taxonomy" id="40149"/>
    <lineage>
        <taxon>Eukaryota</taxon>
        <taxon>Viridiplantae</taxon>
        <taxon>Streptophyta</taxon>
        <taxon>Embryophyta</taxon>
        <taxon>Tracheophyta</taxon>
        <taxon>Spermatophyta</taxon>
        <taxon>Magnoliopsida</taxon>
        <taxon>Liliopsida</taxon>
        <taxon>Poales</taxon>
        <taxon>Poaceae</taxon>
        <taxon>BOP clade</taxon>
        <taxon>Oryzoideae</taxon>
        <taxon>Oryzeae</taxon>
        <taxon>Oryzinae</taxon>
        <taxon>Oryza</taxon>
    </lineage>
</organism>